<organism evidence="2 3">
    <name type="scientific">Roseobacter insulae</name>
    <dbReference type="NCBI Taxonomy" id="2859783"/>
    <lineage>
        <taxon>Bacteria</taxon>
        <taxon>Pseudomonadati</taxon>
        <taxon>Pseudomonadota</taxon>
        <taxon>Alphaproteobacteria</taxon>
        <taxon>Rhodobacterales</taxon>
        <taxon>Roseobacteraceae</taxon>
        <taxon>Roseobacter</taxon>
    </lineage>
</organism>
<dbReference type="Proteomes" id="UP001138661">
    <property type="component" value="Unassembled WGS sequence"/>
</dbReference>
<dbReference type="InterPro" id="IPR018750">
    <property type="entry name" value="DUF2306_membrane"/>
</dbReference>
<feature type="transmembrane region" description="Helical" evidence="1">
    <location>
        <begin position="51"/>
        <end position="73"/>
    </location>
</feature>
<proteinExistence type="predicted"/>
<dbReference type="Pfam" id="PF10067">
    <property type="entry name" value="DUF2306"/>
    <property type="match status" value="1"/>
</dbReference>
<evidence type="ECO:0000256" key="1">
    <source>
        <dbReference type="SAM" id="Phobius"/>
    </source>
</evidence>
<gene>
    <name evidence="2" type="ORF">KX928_18150</name>
</gene>
<keyword evidence="1" id="KW-1133">Transmembrane helix</keyword>
<feature type="transmembrane region" description="Helical" evidence="1">
    <location>
        <begin position="85"/>
        <end position="106"/>
    </location>
</feature>
<feature type="transmembrane region" description="Helical" evidence="1">
    <location>
        <begin position="118"/>
        <end position="141"/>
    </location>
</feature>
<feature type="transmembrane region" description="Helical" evidence="1">
    <location>
        <begin position="12"/>
        <end position="31"/>
    </location>
</feature>
<protein>
    <submittedName>
        <fullName evidence="2">DUF2306 domain-containing protein</fullName>
    </submittedName>
</protein>
<feature type="transmembrane region" description="Helical" evidence="1">
    <location>
        <begin position="188"/>
        <end position="209"/>
    </location>
</feature>
<keyword evidence="3" id="KW-1185">Reference proteome</keyword>
<evidence type="ECO:0000313" key="3">
    <source>
        <dbReference type="Proteomes" id="UP001138661"/>
    </source>
</evidence>
<sequence>MMILSRREWGLFLAIVVYSLIPTFGGLFRVLELAGGPSIVPENPRALADPVPIILHIVGSFLFCIAGALQFLPGIRHYRPAMHRGIGCVVAVAGCVSAASGLWMTVAFDFPAALQGTILFFVRINLGVLMLCLIIWAILASRSGNIFRHSASMVRAYAIGQGASTQALFGIGWMVIAGTEPAGSLRDGLMVGSWAVNMLIAEVVIGKLLRPKRFRAAGHSRA</sequence>
<keyword evidence="1" id="KW-0812">Transmembrane</keyword>
<reference evidence="2" key="1">
    <citation type="submission" date="2021-07" db="EMBL/GenBank/DDBJ databases">
        <title>Roseobacter insulae sp. nov., isolated from a tidal flat.</title>
        <authorList>
            <person name="Park S."/>
            <person name="Yoon J.-H."/>
        </authorList>
    </citation>
    <scope>NUCLEOTIDE SEQUENCE</scope>
    <source>
        <strain evidence="2">YSTF-M11</strain>
    </source>
</reference>
<dbReference type="EMBL" id="JAHXDN010000005">
    <property type="protein sequence ID" value="MBW4709714.1"/>
    <property type="molecule type" value="Genomic_DNA"/>
</dbReference>
<keyword evidence="1" id="KW-0472">Membrane</keyword>
<feature type="transmembrane region" description="Helical" evidence="1">
    <location>
        <begin position="153"/>
        <end position="176"/>
    </location>
</feature>
<comment type="caution">
    <text evidence="2">The sequence shown here is derived from an EMBL/GenBank/DDBJ whole genome shotgun (WGS) entry which is preliminary data.</text>
</comment>
<name>A0A9X1FYJ1_9RHOB</name>
<evidence type="ECO:0000313" key="2">
    <source>
        <dbReference type="EMBL" id="MBW4709714.1"/>
    </source>
</evidence>
<dbReference type="AlphaFoldDB" id="A0A9X1FYJ1"/>
<accession>A0A9X1FYJ1</accession>